<dbReference type="Pfam" id="PF00753">
    <property type="entry name" value="Lactamase_B"/>
    <property type="match status" value="1"/>
</dbReference>
<accession>A0AAD0S6K4</accession>
<dbReference type="Gene3D" id="3.60.15.10">
    <property type="entry name" value="Ribonuclease Z/Hydroxyacylglutathione hydrolase-like"/>
    <property type="match status" value="1"/>
</dbReference>
<dbReference type="RefSeq" id="WP_118844711.1">
    <property type="nucleotide sequence ID" value="NZ_CP032090.1"/>
</dbReference>
<gene>
    <name evidence="4" type="ORF">D0907_15165</name>
</gene>
<reference evidence="4 5" key="1">
    <citation type="submission" date="2018-08" db="EMBL/GenBank/DDBJ databases">
        <title>Draft genome sequence of Pseudoalteromonas donghaensis HJ51.</title>
        <authorList>
            <person name="Oh J."/>
            <person name="Roh D."/>
        </authorList>
    </citation>
    <scope>NUCLEOTIDE SEQUENCE [LARGE SCALE GENOMIC DNA]</scope>
    <source>
        <strain evidence="4 5">HJ51</strain>
    </source>
</reference>
<dbReference type="GO" id="GO:0017001">
    <property type="term" value="P:antibiotic catabolic process"/>
    <property type="evidence" value="ECO:0007669"/>
    <property type="project" value="UniProtKB-ARBA"/>
</dbReference>
<protein>
    <submittedName>
        <fullName evidence="4">MBL fold metallo-hydrolase</fullName>
    </submittedName>
</protein>
<proteinExistence type="inferred from homology"/>
<dbReference type="AlphaFoldDB" id="A0AAD0S6K4"/>
<evidence type="ECO:0000256" key="2">
    <source>
        <dbReference type="SAM" id="SignalP"/>
    </source>
</evidence>
<evidence type="ECO:0000259" key="3">
    <source>
        <dbReference type="SMART" id="SM00849"/>
    </source>
</evidence>
<evidence type="ECO:0000256" key="1">
    <source>
        <dbReference type="ARBA" id="ARBA00005250"/>
    </source>
</evidence>
<dbReference type="KEGG" id="pdj:D0907_15165"/>
<dbReference type="GeneID" id="99506817"/>
<keyword evidence="2" id="KW-0732">Signal</keyword>
<organism evidence="4 5">
    <name type="scientific">Pseudoalteromonas lipolytica</name>
    <dbReference type="NCBI Taxonomy" id="570156"/>
    <lineage>
        <taxon>Bacteria</taxon>
        <taxon>Pseudomonadati</taxon>
        <taxon>Pseudomonadota</taxon>
        <taxon>Gammaproteobacteria</taxon>
        <taxon>Alteromonadales</taxon>
        <taxon>Pseudoalteromonadaceae</taxon>
        <taxon>Pseudoalteromonas</taxon>
    </lineage>
</organism>
<dbReference type="PANTHER" id="PTHR42951:SF4">
    <property type="entry name" value="ACYL-COENZYME A THIOESTERASE MBLAC2"/>
    <property type="match status" value="1"/>
</dbReference>
<dbReference type="InterPro" id="IPR050855">
    <property type="entry name" value="NDM-1-like"/>
</dbReference>
<feature type="domain" description="Metallo-beta-lactamase" evidence="3">
    <location>
        <begin position="47"/>
        <end position="262"/>
    </location>
</feature>
<dbReference type="SUPFAM" id="SSF56281">
    <property type="entry name" value="Metallo-hydrolase/oxidoreductase"/>
    <property type="match status" value="1"/>
</dbReference>
<evidence type="ECO:0000313" key="5">
    <source>
        <dbReference type="Proteomes" id="UP000264605"/>
    </source>
</evidence>
<dbReference type="PANTHER" id="PTHR42951">
    <property type="entry name" value="METALLO-BETA-LACTAMASE DOMAIN-CONTAINING"/>
    <property type="match status" value="1"/>
</dbReference>
<dbReference type="InterPro" id="IPR036866">
    <property type="entry name" value="RibonucZ/Hydroxyglut_hydro"/>
</dbReference>
<dbReference type="EMBL" id="CP032090">
    <property type="protein sequence ID" value="AXV66536.1"/>
    <property type="molecule type" value="Genomic_DNA"/>
</dbReference>
<dbReference type="Proteomes" id="UP000264605">
    <property type="component" value="Chromosome"/>
</dbReference>
<feature type="chain" id="PRO_5042099061" evidence="2">
    <location>
        <begin position="24"/>
        <end position="333"/>
    </location>
</feature>
<name>A0AAD0S6K4_9GAMM</name>
<evidence type="ECO:0000313" key="4">
    <source>
        <dbReference type="EMBL" id="AXV66536.1"/>
    </source>
</evidence>
<dbReference type="InterPro" id="IPR001279">
    <property type="entry name" value="Metallo-B-lactamas"/>
</dbReference>
<comment type="similarity">
    <text evidence="1">Belongs to the metallo-beta-lactamase superfamily. Class-B beta-lactamase family.</text>
</comment>
<sequence>MRIYALSMWAFLALLTASFSSKAKVTWQTISPEIQFLQQQASLRFYDSNQVLIEGKTCALMFDASGDFAAVEQLAQRLKKRLKTPLCYLVASHYHDDHLLGLAVLQATFPDAKLIVHQQLANEFTHYQKALSDKLDGYEKSIELSYQRLASQPQEQQAVWREKLSLAKQRLFRWRELTLNPPAIRVAKETHLDLGDYPITVMPYQAHTHGDLVLTADHGRVLLGGDITDWLPYPGHGQIDNWLAALTEIQQNSAITTILPGHGAQLTPAELNQPKTFLSAILTLANAQPEKPIAELIPLFPEQIKQDYHLDEVGQRAFVMFLEAGLKQAKSSK</sequence>
<feature type="signal peptide" evidence="2">
    <location>
        <begin position="1"/>
        <end position="23"/>
    </location>
</feature>
<dbReference type="SMART" id="SM00849">
    <property type="entry name" value="Lactamase_B"/>
    <property type="match status" value="1"/>
</dbReference>